<dbReference type="Gene3D" id="3.10.350.10">
    <property type="entry name" value="LysM domain"/>
    <property type="match status" value="2"/>
</dbReference>
<accession>A0A1T4K5F4</accession>
<protein>
    <submittedName>
        <fullName evidence="3">Lysozyme</fullName>
    </submittedName>
</protein>
<dbReference type="InterPro" id="IPR018392">
    <property type="entry name" value="LysM"/>
</dbReference>
<dbReference type="PANTHER" id="PTHR34135">
    <property type="entry name" value="LYSOZYME"/>
    <property type="match status" value="1"/>
</dbReference>
<dbReference type="OrthoDB" id="9783374at2"/>
<dbReference type="Pfam" id="PF01183">
    <property type="entry name" value="Glyco_hydro_25"/>
    <property type="match status" value="1"/>
</dbReference>
<evidence type="ECO:0000259" key="2">
    <source>
        <dbReference type="PROSITE" id="PS51782"/>
    </source>
</evidence>
<proteinExistence type="inferred from homology"/>
<dbReference type="CDD" id="cd00118">
    <property type="entry name" value="LysM"/>
    <property type="match status" value="2"/>
</dbReference>
<dbReference type="GO" id="GO:0009253">
    <property type="term" value="P:peptidoglycan catabolic process"/>
    <property type="evidence" value="ECO:0007669"/>
    <property type="project" value="InterPro"/>
</dbReference>
<dbReference type="SMART" id="SM00257">
    <property type="entry name" value="LysM"/>
    <property type="match status" value="2"/>
</dbReference>
<dbReference type="InterPro" id="IPR017853">
    <property type="entry name" value="GH"/>
</dbReference>
<dbReference type="InterPro" id="IPR002053">
    <property type="entry name" value="Glyco_hydro_25"/>
</dbReference>
<dbReference type="SUPFAM" id="SSF54106">
    <property type="entry name" value="LysM domain"/>
    <property type="match status" value="2"/>
</dbReference>
<feature type="domain" description="LysM" evidence="2">
    <location>
        <begin position="266"/>
        <end position="310"/>
    </location>
</feature>
<dbReference type="GO" id="GO:0016052">
    <property type="term" value="P:carbohydrate catabolic process"/>
    <property type="evidence" value="ECO:0007669"/>
    <property type="project" value="TreeGrafter"/>
</dbReference>
<reference evidence="3 4" key="1">
    <citation type="submission" date="2017-02" db="EMBL/GenBank/DDBJ databases">
        <authorList>
            <person name="Peterson S.W."/>
        </authorList>
    </citation>
    <scope>NUCLEOTIDE SEQUENCE [LARGE SCALE GENOMIC DNA]</scope>
    <source>
        <strain evidence="3 4">DSM 15102</strain>
    </source>
</reference>
<sequence>MGYIVDLSHHQVPGEIDYDKLCAQLDMAIIRVQYGSRTIDKYYKKHIEEMKKRGIPFGVYAWVRGVSENDMRVEARDFYNRSKDLNPLFYALDVEEKSMEDMRIGVNAYIDELKKHTDKKIGVYIGHHLYKSFNLDLSKADFVWIPHYGVNNGKINSKPDFPCDLHQYTSTGRLDGYNGNLDLNRLMNGRTIEFFTGRKEEPKKVSRSVADRATTYTVKKGDTLSEIASTYNTTVNKLVDLNNIKNPNLIYPGQKIKVNRPATQVITYTVKKGDTLSEIAKKYNTTVSKLVKDNNIKDKNKIYPGNKIKIKK</sequence>
<dbReference type="EMBL" id="FUWV01000001">
    <property type="protein sequence ID" value="SJZ37632.1"/>
    <property type="molecule type" value="Genomic_DNA"/>
</dbReference>
<dbReference type="PANTHER" id="PTHR34135:SF1">
    <property type="entry name" value="GLYCOSYL HYDROLASE FAMILY 25"/>
    <property type="match status" value="1"/>
</dbReference>
<evidence type="ECO:0000313" key="3">
    <source>
        <dbReference type="EMBL" id="SJZ37632.1"/>
    </source>
</evidence>
<gene>
    <name evidence="3" type="ORF">SAMN02745973_00354</name>
</gene>
<comment type="similarity">
    <text evidence="1">Belongs to the glycosyl hydrolase 25 family.</text>
</comment>
<organism evidence="3 4">
    <name type="scientific">Garciella nitratireducens DSM 15102</name>
    <dbReference type="NCBI Taxonomy" id="1121911"/>
    <lineage>
        <taxon>Bacteria</taxon>
        <taxon>Bacillati</taxon>
        <taxon>Bacillota</taxon>
        <taxon>Clostridia</taxon>
        <taxon>Eubacteriales</taxon>
        <taxon>Eubacteriaceae</taxon>
        <taxon>Garciella</taxon>
    </lineage>
</organism>
<dbReference type="Pfam" id="PF01476">
    <property type="entry name" value="LysM"/>
    <property type="match status" value="2"/>
</dbReference>
<dbReference type="AlphaFoldDB" id="A0A1T4K5F4"/>
<evidence type="ECO:0000256" key="1">
    <source>
        <dbReference type="ARBA" id="ARBA00010646"/>
    </source>
</evidence>
<evidence type="ECO:0000313" key="4">
    <source>
        <dbReference type="Proteomes" id="UP000196365"/>
    </source>
</evidence>
<dbReference type="InterPro" id="IPR036779">
    <property type="entry name" value="LysM_dom_sf"/>
</dbReference>
<feature type="domain" description="LysM" evidence="2">
    <location>
        <begin position="214"/>
        <end position="258"/>
    </location>
</feature>
<dbReference type="PROSITE" id="PS51782">
    <property type="entry name" value="LYSM"/>
    <property type="match status" value="2"/>
</dbReference>
<dbReference type="GO" id="GO:0016998">
    <property type="term" value="P:cell wall macromolecule catabolic process"/>
    <property type="evidence" value="ECO:0007669"/>
    <property type="project" value="InterPro"/>
</dbReference>
<dbReference type="SUPFAM" id="SSF51445">
    <property type="entry name" value="(Trans)glycosidases"/>
    <property type="match status" value="1"/>
</dbReference>
<dbReference type="PROSITE" id="PS51904">
    <property type="entry name" value="GLYCOSYL_HYDROL_F25_2"/>
    <property type="match status" value="1"/>
</dbReference>
<dbReference type="RefSeq" id="WP_087677793.1">
    <property type="nucleotide sequence ID" value="NZ_FUWV01000001.1"/>
</dbReference>
<dbReference type="Proteomes" id="UP000196365">
    <property type="component" value="Unassembled WGS sequence"/>
</dbReference>
<dbReference type="GO" id="GO:0003796">
    <property type="term" value="F:lysozyme activity"/>
    <property type="evidence" value="ECO:0007669"/>
    <property type="project" value="InterPro"/>
</dbReference>
<name>A0A1T4K5F4_9FIRM</name>
<dbReference type="CDD" id="cd06523">
    <property type="entry name" value="GH25_PlyB-like"/>
    <property type="match status" value="1"/>
</dbReference>
<dbReference type="Gene3D" id="3.20.20.80">
    <property type="entry name" value="Glycosidases"/>
    <property type="match status" value="1"/>
</dbReference>
<keyword evidence="4" id="KW-1185">Reference proteome</keyword>